<dbReference type="Pfam" id="PF13406">
    <property type="entry name" value="SLT_2"/>
    <property type="match status" value="1"/>
</dbReference>
<dbReference type="AlphaFoldDB" id="A0A1G7ZA79"/>
<feature type="compositionally biased region" description="Low complexity" evidence="1">
    <location>
        <begin position="290"/>
        <end position="315"/>
    </location>
</feature>
<feature type="region of interest" description="Disordered" evidence="1">
    <location>
        <begin position="286"/>
        <end position="380"/>
    </location>
</feature>
<dbReference type="GO" id="GO:0009253">
    <property type="term" value="P:peptidoglycan catabolic process"/>
    <property type="evidence" value="ECO:0007669"/>
    <property type="project" value="TreeGrafter"/>
</dbReference>
<evidence type="ECO:0000256" key="1">
    <source>
        <dbReference type="SAM" id="MobiDB-lite"/>
    </source>
</evidence>
<dbReference type="Proteomes" id="UP000183263">
    <property type="component" value="Unassembled WGS sequence"/>
</dbReference>
<dbReference type="InterPro" id="IPR023346">
    <property type="entry name" value="Lysozyme-like_dom_sf"/>
</dbReference>
<proteinExistence type="predicted"/>
<reference evidence="3 4" key="1">
    <citation type="submission" date="2016-10" db="EMBL/GenBank/DDBJ databases">
        <authorList>
            <person name="de Groot N.N."/>
        </authorList>
    </citation>
    <scope>NUCLEOTIDE SEQUENCE [LARGE SCALE GENOMIC DNA]</scope>
    <source>
        <strain evidence="3 4">DSM 44892</strain>
    </source>
</reference>
<sequence>MYAVCTTNSAAGGERVRIRGLLTAAVLIAGASATAVSSTGVVATTGAEPLAVVAEPPLSGPDTELGAQPPAGFVPPTPRVPRSQRTVPPPPAPAMQSPEVPAMSGLIAAPIVLSALGIPEIILNAYRAAELEMMIEKPGCGLPWHLLAGIGRIESGHAGGGRTDAVGTTLTPILGPTLDGHLAGNEIIRDTDGGLVDGDPLHDRAVGPMQFIPSTWARYASDGNADGVADPHNVFDAALAAGRYLCSGDLDLRDASQLQRAVLRYNNSSVYAANVLTWSEAYARGTTPNGSDTPGGTAPSPTPSPAADLAATPAAPAAPPDPDEVLPDATPVPDVIDPTLTEPAPAFPGLPPLPDLSCLFCPPTERASAPPQPAPAPPEG</sequence>
<dbReference type="PANTHER" id="PTHR30163">
    <property type="entry name" value="MEMBRANE-BOUND LYTIC MUREIN TRANSGLYCOSYLASE B"/>
    <property type="match status" value="1"/>
</dbReference>
<evidence type="ECO:0000313" key="4">
    <source>
        <dbReference type="Proteomes" id="UP000183263"/>
    </source>
</evidence>
<evidence type="ECO:0000259" key="2">
    <source>
        <dbReference type="Pfam" id="PF13406"/>
    </source>
</evidence>
<feature type="compositionally biased region" description="Pro residues" evidence="1">
    <location>
        <begin position="345"/>
        <end position="354"/>
    </location>
</feature>
<accession>A0A1G7ZA79</accession>
<protein>
    <submittedName>
        <fullName evidence="3">Membrane-bound lytic murein transglycosylase B</fullName>
    </submittedName>
</protein>
<evidence type="ECO:0000313" key="3">
    <source>
        <dbReference type="EMBL" id="SDH05618.1"/>
    </source>
</evidence>
<dbReference type="EMBL" id="FNDN01000001">
    <property type="protein sequence ID" value="SDH05618.1"/>
    <property type="molecule type" value="Genomic_DNA"/>
</dbReference>
<organism evidence="3 4">
    <name type="scientific">Rhodococcus triatomae</name>
    <dbReference type="NCBI Taxonomy" id="300028"/>
    <lineage>
        <taxon>Bacteria</taxon>
        <taxon>Bacillati</taxon>
        <taxon>Actinomycetota</taxon>
        <taxon>Actinomycetes</taxon>
        <taxon>Mycobacteriales</taxon>
        <taxon>Nocardiaceae</taxon>
        <taxon>Rhodococcus</taxon>
    </lineage>
</organism>
<dbReference type="InterPro" id="IPR031304">
    <property type="entry name" value="SLT_2"/>
</dbReference>
<name>A0A1G7ZA79_9NOCA</name>
<dbReference type="CDD" id="cd13399">
    <property type="entry name" value="Slt35-like"/>
    <property type="match status" value="1"/>
</dbReference>
<keyword evidence="4" id="KW-1185">Reference proteome</keyword>
<dbReference type="SUPFAM" id="SSF53955">
    <property type="entry name" value="Lysozyme-like"/>
    <property type="match status" value="1"/>
</dbReference>
<dbReference type="InterPro" id="IPR043426">
    <property type="entry name" value="MltB-like"/>
</dbReference>
<dbReference type="GO" id="GO:0008933">
    <property type="term" value="F:peptidoglycan lytic transglycosylase activity"/>
    <property type="evidence" value="ECO:0007669"/>
    <property type="project" value="TreeGrafter"/>
</dbReference>
<dbReference type="PANTHER" id="PTHR30163:SF8">
    <property type="entry name" value="LYTIC MUREIN TRANSGLYCOSYLASE"/>
    <property type="match status" value="1"/>
</dbReference>
<feature type="region of interest" description="Disordered" evidence="1">
    <location>
        <begin position="55"/>
        <end position="95"/>
    </location>
</feature>
<dbReference type="Gene3D" id="1.10.530.10">
    <property type="match status" value="1"/>
</dbReference>
<gene>
    <name evidence="3" type="ORF">SAMN05444695_10153</name>
</gene>
<feature type="compositionally biased region" description="Pro residues" evidence="1">
    <location>
        <begin position="370"/>
        <end position="380"/>
    </location>
</feature>
<feature type="domain" description="Transglycosylase SLT" evidence="2">
    <location>
        <begin position="205"/>
        <end position="246"/>
    </location>
</feature>